<proteinExistence type="predicted"/>
<sequence length="43" mass="4621">MLEQEDKDLGVSGVTGDFCTCGFCELVRPNSQGQKTAQKTNNA</sequence>
<comment type="caution">
    <text evidence="1">The sequence shown here is derived from an EMBL/GenBank/DDBJ whole genome shotgun (WGS) entry which is preliminary data.</text>
</comment>
<gene>
    <name evidence="1" type="ORF">M5D96_004219</name>
</gene>
<reference evidence="1" key="1">
    <citation type="journal article" date="2023" name="Genome Biol. Evol.">
        <title>Long-read-based Genome Assembly of Drosophila gunungcola Reveals Fewer Chemosensory Genes in Flower-breeding Species.</title>
        <authorList>
            <person name="Negi A."/>
            <person name="Liao B.Y."/>
            <person name="Yeh S.D."/>
        </authorList>
    </citation>
    <scope>NUCLEOTIDE SEQUENCE</scope>
    <source>
        <strain evidence="1">Sukarami</strain>
    </source>
</reference>
<name>A0A9P9YTP3_9MUSC</name>
<organism evidence="1 2">
    <name type="scientific">Drosophila gunungcola</name>
    <name type="common">fruit fly</name>
    <dbReference type="NCBI Taxonomy" id="103775"/>
    <lineage>
        <taxon>Eukaryota</taxon>
        <taxon>Metazoa</taxon>
        <taxon>Ecdysozoa</taxon>
        <taxon>Arthropoda</taxon>
        <taxon>Hexapoda</taxon>
        <taxon>Insecta</taxon>
        <taxon>Pterygota</taxon>
        <taxon>Neoptera</taxon>
        <taxon>Endopterygota</taxon>
        <taxon>Diptera</taxon>
        <taxon>Brachycera</taxon>
        <taxon>Muscomorpha</taxon>
        <taxon>Ephydroidea</taxon>
        <taxon>Drosophilidae</taxon>
        <taxon>Drosophila</taxon>
        <taxon>Sophophora</taxon>
    </lineage>
</organism>
<evidence type="ECO:0000313" key="2">
    <source>
        <dbReference type="Proteomes" id="UP001059596"/>
    </source>
</evidence>
<dbReference type="Proteomes" id="UP001059596">
    <property type="component" value="Unassembled WGS sequence"/>
</dbReference>
<dbReference type="AlphaFoldDB" id="A0A9P9YTP3"/>
<keyword evidence="2" id="KW-1185">Reference proteome</keyword>
<dbReference type="EMBL" id="JAMKOV010000002">
    <property type="protein sequence ID" value="KAI8042896.1"/>
    <property type="molecule type" value="Genomic_DNA"/>
</dbReference>
<protein>
    <submittedName>
        <fullName evidence="1">Uncharacterized protein</fullName>
    </submittedName>
</protein>
<evidence type="ECO:0000313" key="1">
    <source>
        <dbReference type="EMBL" id="KAI8042896.1"/>
    </source>
</evidence>
<accession>A0A9P9YTP3</accession>